<proteinExistence type="predicted"/>
<dbReference type="InterPro" id="IPR050141">
    <property type="entry name" value="GCL_type2/YbdK_subfam"/>
</dbReference>
<dbReference type="InterPro" id="IPR016602">
    <property type="entry name" value="UCP012666"/>
</dbReference>
<protein>
    <submittedName>
        <fullName evidence="1">Glutamate--cysteine ligase</fullName>
    </submittedName>
</protein>
<evidence type="ECO:0000313" key="2">
    <source>
        <dbReference type="Proteomes" id="UP000307999"/>
    </source>
</evidence>
<dbReference type="EMBL" id="SWDB01000003">
    <property type="protein sequence ID" value="TKB47450.1"/>
    <property type="molecule type" value="Genomic_DNA"/>
</dbReference>
<dbReference type="GO" id="GO:0016879">
    <property type="term" value="F:ligase activity, forming carbon-nitrogen bonds"/>
    <property type="evidence" value="ECO:0007669"/>
    <property type="project" value="UniProtKB-ARBA"/>
</dbReference>
<dbReference type="AlphaFoldDB" id="A0A4U1B9K0"/>
<dbReference type="PANTHER" id="PTHR36510:SF3">
    <property type="entry name" value="CONSERVED PROTEIN"/>
    <property type="match status" value="1"/>
</dbReference>
<dbReference type="InterPro" id="IPR014746">
    <property type="entry name" value="Gln_synth/guanido_kin_cat_dom"/>
</dbReference>
<dbReference type="SUPFAM" id="SSF55931">
    <property type="entry name" value="Glutamine synthetase/guanido kinase"/>
    <property type="match status" value="1"/>
</dbReference>
<dbReference type="PIRSF" id="PIRSF012666">
    <property type="entry name" value="UCP012666"/>
    <property type="match status" value="1"/>
</dbReference>
<reference evidence="1 2" key="1">
    <citation type="submission" date="2019-04" db="EMBL/GenBank/DDBJ databases">
        <title>Thalassotalea guangxiensis sp. nov., isolated from sediment of the coastal wetland.</title>
        <authorList>
            <person name="Zheng S."/>
            <person name="Zhang D."/>
        </authorList>
    </citation>
    <scope>NUCLEOTIDE SEQUENCE [LARGE SCALE GENOMIC DNA]</scope>
    <source>
        <strain evidence="1 2">ZS-4</strain>
    </source>
</reference>
<dbReference type="Pfam" id="PF04107">
    <property type="entry name" value="GCS2"/>
    <property type="match status" value="1"/>
</dbReference>
<accession>A0A4U1B9K0</accession>
<dbReference type="OrthoDB" id="240589at2"/>
<dbReference type="RefSeq" id="WP_136734261.1">
    <property type="nucleotide sequence ID" value="NZ_SWDB01000003.1"/>
</dbReference>
<sequence length="491" mass="56130">MGREISSRPEDQDRGLFRQRLHQQLDLLQEITEQPGFGDGPLSIGAELETNIIDTRGKASYTNQQLLEQSQDPRLSLELNRYNLEFNLTPQLSQGNPFTNLAAEIKSAIRDVNECARQHNTELVSIGILPTLDKDDLNNQVLSNMQRYKLFSAKLLKKRGEPFQLNIDGEDPLNITTESIAFEGAGTSFQLHLRVPTQQFSNIYNAVQLITAPVLAYSANSPTLLGHRLWDETRIALFKQSIDTRRGHKEWRFPPRVVYGQEWNRHGIWELFASNVHLYEPIFAQIYDTPDTSGENTAKLEELQLHQGTVWSWNRGIYDHHENGHLRIELRTLPAGPTISDMVANAAVMAGLAFGLAENIEQYLVKLPFKYAEYNFYRAAKHGMNARLIWPKSDGFGLKECSPNDILSQLWPSAKDGLKKLGVDDFEATRWLTIFEKRWQAQTSGAHWQRMQLARNVETLPQHQALQAMLKTYLNYQHQDIPVSEWTVTAP</sequence>
<comment type="caution">
    <text evidence="1">The sequence shown here is derived from an EMBL/GenBank/DDBJ whole genome shotgun (WGS) entry which is preliminary data.</text>
</comment>
<dbReference type="InterPro" id="IPR006336">
    <property type="entry name" value="GCS2"/>
</dbReference>
<dbReference type="PANTHER" id="PTHR36510">
    <property type="entry name" value="GLUTAMATE--CYSTEINE LIGASE 2-RELATED"/>
    <property type="match status" value="1"/>
</dbReference>
<name>A0A4U1B9K0_9GAMM</name>
<evidence type="ECO:0000313" key="1">
    <source>
        <dbReference type="EMBL" id="TKB47450.1"/>
    </source>
</evidence>
<keyword evidence="1" id="KW-0436">Ligase</keyword>
<dbReference type="Gene3D" id="3.30.590.20">
    <property type="match status" value="1"/>
</dbReference>
<gene>
    <name evidence="1" type="ORF">E8M12_01285</name>
</gene>
<keyword evidence="2" id="KW-1185">Reference proteome</keyword>
<dbReference type="Proteomes" id="UP000307999">
    <property type="component" value="Unassembled WGS sequence"/>
</dbReference>
<organism evidence="1 2">
    <name type="scientific">Thalassotalea mangrovi</name>
    <dbReference type="NCBI Taxonomy" id="2572245"/>
    <lineage>
        <taxon>Bacteria</taxon>
        <taxon>Pseudomonadati</taxon>
        <taxon>Pseudomonadota</taxon>
        <taxon>Gammaproteobacteria</taxon>
        <taxon>Alteromonadales</taxon>
        <taxon>Colwelliaceae</taxon>
        <taxon>Thalassotalea</taxon>
    </lineage>
</organism>